<dbReference type="SUPFAM" id="SSF57535">
    <property type="entry name" value="Complement control module/SCR domain"/>
    <property type="match status" value="3"/>
</dbReference>
<dbReference type="InterPro" id="IPR051503">
    <property type="entry name" value="ComplSys_Reg/VirEntry_Med"/>
</dbReference>
<dbReference type="PANTHER" id="PTHR45785">
    <property type="entry name" value="COMPLEMENT FACTOR H-RELATED"/>
    <property type="match status" value="1"/>
</dbReference>
<dbReference type="PANTHER" id="PTHR45785:SF2">
    <property type="entry name" value="COMPLEMENT FACTOR H-RELATED"/>
    <property type="match status" value="1"/>
</dbReference>
<evidence type="ECO:0000256" key="2">
    <source>
        <dbReference type="ARBA" id="ARBA00022659"/>
    </source>
</evidence>
<organism evidence="7 8">
    <name type="scientific">Cyprinus carpio</name>
    <name type="common">Common carp</name>
    <dbReference type="NCBI Taxonomy" id="7962"/>
    <lineage>
        <taxon>Eukaryota</taxon>
        <taxon>Metazoa</taxon>
        <taxon>Chordata</taxon>
        <taxon>Craniata</taxon>
        <taxon>Vertebrata</taxon>
        <taxon>Euteleostomi</taxon>
        <taxon>Actinopterygii</taxon>
        <taxon>Neopterygii</taxon>
        <taxon>Teleostei</taxon>
        <taxon>Ostariophysi</taxon>
        <taxon>Cypriniformes</taxon>
        <taxon>Cyprinidae</taxon>
        <taxon>Cyprininae</taxon>
        <taxon>Cyprinus</taxon>
    </lineage>
</organism>
<keyword evidence="2 5" id="KW-0768">Sushi</keyword>
<feature type="disulfide bond" evidence="5">
    <location>
        <begin position="97"/>
        <end position="124"/>
    </location>
</feature>
<evidence type="ECO:0000256" key="5">
    <source>
        <dbReference type="PROSITE-ProRule" id="PRU00302"/>
    </source>
</evidence>
<feature type="domain" description="Sushi" evidence="6">
    <location>
        <begin position="66"/>
        <end position="126"/>
    </location>
</feature>
<dbReference type="Gene3D" id="2.10.70.10">
    <property type="entry name" value="Complement Module, domain 1"/>
    <property type="match status" value="3"/>
</dbReference>
<evidence type="ECO:0000256" key="4">
    <source>
        <dbReference type="ARBA" id="ARBA00023157"/>
    </source>
</evidence>
<evidence type="ECO:0000256" key="3">
    <source>
        <dbReference type="ARBA" id="ARBA00022729"/>
    </source>
</evidence>
<protein>
    <recommendedName>
        <fullName evidence="6">Sushi domain-containing protein</fullName>
    </recommendedName>
</protein>
<dbReference type="PROSITE" id="PS50923">
    <property type="entry name" value="SUSHI"/>
    <property type="match status" value="2"/>
</dbReference>
<dbReference type="CDD" id="cd00033">
    <property type="entry name" value="CCP"/>
    <property type="match status" value="3"/>
</dbReference>
<accession>A0A8C1TPS5</accession>
<evidence type="ECO:0000256" key="1">
    <source>
        <dbReference type="ARBA" id="ARBA00004328"/>
    </source>
</evidence>
<dbReference type="InterPro" id="IPR000436">
    <property type="entry name" value="Sushi_SCR_CCP_dom"/>
</dbReference>
<proteinExistence type="predicted"/>
<name>A0A8C1TPS5_CYPCA</name>
<evidence type="ECO:0000259" key="6">
    <source>
        <dbReference type="PROSITE" id="PS50923"/>
    </source>
</evidence>
<feature type="domain" description="Sushi" evidence="6">
    <location>
        <begin position="127"/>
        <end position="187"/>
    </location>
</feature>
<dbReference type="Pfam" id="PF00084">
    <property type="entry name" value="Sushi"/>
    <property type="match status" value="3"/>
</dbReference>
<sequence>MCVCLFFSECLREDIKYENTEPVWKPSYADGETVRVNCMTGYTGLYKLKCEKGEWKRSIARPCAKRKCSHPGDTPNGDFKLKEGIEYVFGVTVVYTCKKGYEMASRINQRSCRAKGWDNAVPICEVVKCPAISTDGEVTASGNTEEGRYGDVIHFECVSSDKMIDGSSDIRCEETGKWSDVVPKCKVTCETTFGVKSIIPYEKTIFRAGESVEITCSEKHWFYGTKEDSRSFTCKHVNLVTEITCETPYDQNVYRPYYYFSGDKKLGAIKSYRCEFGYRETAAVATCSRDGCTPKPLCAGFYVCLCVCIYIYNLWQPNYRINSRIQYKCHPGFKPEQPVQITCDSQGQCRGIRQCMLQFIDNSPLIPLNVIIQLFNYPINLLYICTIVAQKHRKPPDLGAKRMESPALARHGLSGRTCSSLSGGYLSREGKQYGEQCLPTQTLTLSTSVVESSV</sequence>
<dbReference type="InterPro" id="IPR035976">
    <property type="entry name" value="Sushi/SCR/CCP_sf"/>
</dbReference>
<feature type="disulfide bond" evidence="5">
    <location>
        <begin position="129"/>
        <end position="172"/>
    </location>
</feature>
<keyword evidence="4 5" id="KW-1015">Disulfide bond</keyword>
<dbReference type="Ensembl" id="ENSCCRT00015026698.1">
    <property type="protein sequence ID" value="ENSCCRP00015025788.1"/>
    <property type="gene ID" value="ENSCCRG00015010906.1"/>
</dbReference>
<keyword evidence="3" id="KW-0732">Signal</keyword>
<evidence type="ECO:0000313" key="8">
    <source>
        <dbReference type="Proteomes" id="UP000694700"/>
    </source>
</evidence>
<dbReference type="Proteomes" id="UP000694700">
    <property type="component" value="Unplaced"/>
</dbReference>
<dbReference type="AlphaFoldDB" id="A0A8C1TPS5"/>
<comment type="caution">
    <text evidence="5">Lacks conserved residue(s) required for the propagation of feature annotation.</text>
</comment>
<comment type="subcellular location">
    <subcellularLocation>
        <location evidence="1">Virion</location>
    </subcellularLocation>
</comment>
<reference evidence="7" key="1">
    <citation type="submission" date="2025-08" db="UniProtKB">
        <authorList>
            <consortium name="Ensembl"/>
        </authorList>
    </citation>
    <scope>IDENTIFICATION</scope>
</reference>
<evidence type="ECO:0000313" key="7">
    <source>
        <dbReference type="Ensembl" id="ENSCCRP00015025788.1"/>
    </source>
</evidence>
<dbReference type="SMART" id="SM00032">
    <property type="entry name" value="CCP"/>
    <property type="match status" value="5"/>
</dbReference>